<keyword evidence="6" id="KW-1185">Reference proteome</keyword>
<dbReference type="Gene3D" id="3.40.50.2300">
    <property type="match status" value="2"/>
</dbReference>
<dbReference type="Gene3D" id="1.10.260.40">
    <property type="entry name" value="lambda repressor-like DNA-binding domains"/>
    <property type="match status" value="1"/>
</dbReference>
<evidence type="ECO:0000256" key="2">
    <source>
        <dbReference type="ARBA" id="ARBA00023125"/>
    </source>
</evidence>
<keyword evidence="3" id="KW-0804">Transcription</keyword>
<keyword evidence="1" id="KW-0805">Transcription regulation</keyword>
<proteinExistence type="predicted"/>
<dbReference type="Pfam" id="PF00356">
    <property type="entry name" value="LacI"/>
    <property type="match status" value="1"/>
</dbReference>
<accession>A0ABQ0UML0</accession>
<dbReference type="EMBL" id="BJUV01000007">
    <property type="protein sequence ID" value="GEK82717.1"/>
    <property type="molecule type" value="Genomic_DNA"/>
</dbReference>
<evidence type="ECO:0000313" key="6">
    <source>
        <dbReference type="Proteomes" id="UP000321154"/>
    </source>
</evidence>
<comment type="caution">
    <text evidence="5">The sequence shown here is derived from an EMBL/GenBank/DDBJ whole genome shotgun (WGS) entry which is preliminary data.</text>
</comment>
<dbReference type="PROSITE" id="PS00356">
    <property type="entry name" value="HTH_LACI_1"/>
    <property type="match status" value="1"/>
</dbReference>
<dbReference type="PANTHER" id="PTHR30146:SF153">
    <property type="entry name" value="LACTOSE OPERON REPRESSOR"/>
    <property type="match status" value="1"/>
</dbReference>
<protein>
    <submittedName>
        <fullName evidence="5">LacI family transcriptional regulator</fullName>
    </submittedName>
</protein>
<gene>
    <name evidence="5" type="primary">lacI</name>
    <name evidence="5" type="ORF">FFA01_10260</name>
</gene>
<evidence type="ECO:0000256" key="1">
    <source>
        <dbReference type="ARBA" id="ARBA00023015"/>
    </source>
</evidence>
<dbReference type="Pfam" id="PF13377">
    <property type="entry name" value="Peripla_BP_3"/>
    <property type="match status" value="1"/>
</dbReference>
<dbReference type="SMART" id="SM00354">
    <property type="entry name" value="HTH_LACI"/>
    <property type="match status" value="1"/>
</dbReference>
<sequence>MGTMATIHDVAQAAGVSISTVSYALSGKRSIASSTRQRVTDAVERLGYRPHAGARMLAGTRTNILALSAPIRADNHQPTQMRFVTAVVEAARRRDYDVLLLATDDEVSGIRRVASSSLVDGVVALGVATVDERVDLVRELGLPAGFIGIPRDVDDLACIDLDFRSAAELGVDRLADLGHTSIGVIGHPASYNQRDTGFIRRFDDAFAARAAERDVATLTIATDLGRAPATRALDELRERLPAMTALVLHCSEPTAEAVLHRLRRLGVEIPRDLSVLAACASYAADELDPALDTIPLPIDEMCSRAVDAAFERIDGRTDTGVELIAPTYLAKGSVIEPARAS</sequence>
<dbReference type="InterPro" id="IPR028082">
    <property type="entry name" value="Peripla_BP_I"/>
</dbReference>
<dbReference type="SUPFAM" id="SSF53822">
    <property type="entry name" value="Periplasmic binding protein-like I"/>
    <property type="match status" value="1"/>
</dbReference>
<dbReference type="CDD" id="cd01392">
    <property type="entry name" value="HTH_LacI"/>
    <property type="match status" value="1"/>
</dbReference>
<organism evidence="5 6">
    <name type="scientific">Frigoribacterium faeni</name>
    <dbReference type="NCBI Taxonomy" id="145483"/>
    <lineage>
        <taxon>Bacteria</taxon>
        <taxon>Bacillati</taxon>
        <taxon>Actinomycetota</taxon>
        <taxon>Actinomycetes</taxon>
        <taxon>Micrococcales</taxon>
        <taxon>Microbacteriaceae</taxon>
        <taxon>Frigoribacterium</taxon>
    </lineage>
</organism>
<dbReference type="InterPro" id="IPR046335">
    <property type="entry name" value="LacI/GalR-like_sensor"/>
</dbReference>
<reference evidence="5 6" key="1">
    <citation type="submission" date="2019-07" db="EMBL/GenBank/DDBJ databases">
        <title>Whole genome shotgun sequence of Frigoribacterium faeni NBRC 103066.</title>
        <authorList>
            <person name="Hosoyama A."/>
            <person name="Uohara A."/>
            <person name="Ohji S."/>
            <person name="Ichikawa N."/>
        </authorList>
    </citation>
    <scope>NUCLEOTIDE SEQUENCE [LARGE SCALE GENOMIC DNA]</scope>
    <source>
        <strain evidence="5 6">NBRC 103066</strain>
    </source>
</reference>
<evidence type="ECO:0000256" key="3">
    <source>
        <dbReference type="ARBA" id="ARBA00023163"/>
    </source>
</evidence>
<dbReference type="PROSITE" id="PS50932">
    <property type="entry name" value="HTH_LACI_2"/>
    <property type="match status" value="1"/>
</dbReference>
<dbReference type="InterPro" id="IPR010982">
    <property type="entry name" value="Lambda_DNA-bd_dom_sf"/>
</dbReference>
<dbReference type="SUPFAM" id="SSF47413">
    <property type="entry name" value="lambda repressor-like DNA-binding domains"/>
    <property type="match status" value="1"/>
</dbReference>
<dbReference type="Proteomes" id="UP000321154">
    <property type="component" value="Unassembled WGS sequence"/>
</dbReference>
<keyword evidence="2" id="KW-0238">DNA-binding</keyword>
<name>A0ABQ0UML0_9MICO</name>
<dbReference type="PANTHER" id="PTHR30146">
    <property type="entry name" value="LACI-RELATED TRANSCRIPTIONAL REPRESSOR"/>
    <property type="match status" value="1"/>
</dbReference>
<evidence type="ECO:0000313" key="5">
    <source>
        <dbReference type="EMBL" id="GEK82717.1"/>
    </source>
</evidence>
<feature type="domain" description="HTH lacI-type" evidence="4">
    <location>
        <begin position="5"/>
        <end position="59"/>
    </location>
</feature>
<dbReference type="InterPro" id="IPR000843">
    <property type="entry name" value="HTH_LacI"/>
</dbReference>
<evidence type="ECO:0000259" key="4">
    <source>
        <dbReference type="PROSITE" id="PS50932"/>
    </source>
</evidence>